<dbReference type="Proteomes" id="UP000254841">
    <property type="component" value="Unassembled WGS sequence"/>
</dbReference>
<gene>
    <name evidence="2" type="ORF">NCTC12410_00056</name>
</gene>
<reference evidence="2 3" key="1">
    <citation type="submission" date="2018-06" db="EMBL/GenBank/DDBJ databases">
        <authorList>
            <consortium name="Pathogen Informatics"/>
            <person name="Doyle S."/>
        </authorList>
    </citation>
    <scope>NUCLEOTIDE SEQUENCE [LARGE SCALE GENOMIC DNA]</scope>
    <source>
        <strain evidence="2 3">NCTC12410</strain>
    </source>
</reference>
<protein>
    <submittedName>
        <fullName evidence="2">Uncharacterized protein</fullName>
    </submittedName>
</protein>
<name>A0A377J198_9HELI</name>
<feature type="region of interest" description="Disordered" evidence="1">
    <location>
        <begin position="29"/>
        <end position="51"/>
    </location>
</feature>
<sequence length="191" mass="21997">MRKQGCEAFCAEISLDDYRTSKRQASCFIAKSQRQNQAKPNPKKKEKNTPMREFIYPFNPTHTTLKDPYGRVRASFTLQNGTNTLPELESAGFYYESQDGARFYIYKGSGVLEWEHCQRGYDFSSLTKPPALKALDQALQAKSLDRQSFRDFVQVYDLNIEKGAEYLLPPHFAEIDRVLGLGFARSFMESY</sequence>
<dbReference type="AlphaFoldDB" id="A0A377J198"/>
<proteinExistence type="predicted"/>
<accession>A0A377J198</accession>
<organism evidence="2 3">
    <name type="scientific">Helicobacter canis</name>
    <dbReference type="NCBI Taxonomy" id="29419"/>
    <lineage>
        <taxon>Bacteria</taxon>
        <taxon>Pseudomonadati</taxon>
        <taxon>Campylobacterota</taxon>
        <taxon>Epsilonproteobacteria</taxon>
        <taxon>Campylobacterales</taxon>
        <taxon>Helicobacteraceae</taxon>
        <taxon>Helicobacter</taxon>
    </lineage>
</organism>
<dbReference type="OrthoDB" id="5325770at2"/>
<evidence type="ECO:0000256" key="1">
    <source>
        <dbReference type="SAM" id="MobiDB-lite"/>
    </source>
</evidence>
<evidence type="ECO:0000313" key="2">
    <source>
        <dbReference type="EMBL" id="STO96247.1"/>
    </source>
</evidence>
<dbReference type="EMBL" id="UGHV01000001">
    <property type="protein sequence ID" value="STO96247.1"/>
    <property type="molecule type" value="Genomic_DNA"/>
</dbReference>
<dbReference type="RefSeq" id="WP_115010624.1">
    <property type="nucleotide sequence ID" value="NZ_UGHV01000001.1"/>
</dbReference>
<evidence type="ECO:0000313" key="3">
    <source>
        <dbReference type="Proteomes" id="UP000254841"/>
    </source>
</evidence>